<name>A0A6A4LN89_9ERIC</name>
<gene>
    <name evidence="2" type="ORF">C3L33_10371</name>
</gene>
<dbReference type="Proteomes" id="UP000428333">
    <property type="component" value="Linkage Group LG06"/>
</dbReference>
<feature type="region of interest" description="Disordered" evidence="1">
    <location>
        <begin position="59"/>
        <end position="80"/>
    </location>
</feature>
<organism evidence="2 3">
    <name type="scientific">Rhododendron williamsianum</name>
    <dbReference type="NCBI Taxonomy" id="262921"/>
    <lineage>
        <taxon>Eukaryota</taxon>
        <taxon>Viridiplantae</taxon>
        <taxon>Streptophyta</taxon>
        <taxon>Embryophyta</taxon>
        <taxon>Tracheophyta</taxon>
        <taxon>Spermatophyta</taxon>
        <taxon>Magnoliopsida</taxon>
        <taxon>eudicotyledons</taxon>
        <taxon>Gunneridae</taxon>
        <taxon>Pentapetalae</taxon>
        <taxon>asterids</taxon>
        <taxon>Ericales</taxon>
        <taxon>Ericaceae</taxon>
        <taxon>Ericoideae</taxon>
        <taxon>Rhodoreae</taxon>
        <taxon>Rhododendron</taxon>
    </lineage>
</organism>
<dbReference type="AlphaFoldDB" id="A0A6A4LN89"/>
<dbReference type="EMBL" id="QEFC01001466">
    <property type="protein sequence ID" value="KAE9457714.1"/>
    <property type="molecule type" value="Genomic_DNA"/>
</dbReference>
<accession>A0A6A4LN89</accession>
<proteinExistence type="predicted"/>
<evidence type="ECO:0000256" key="1">
    <source>
        <dbReference type="SAM" id="MobiDB-lite"/>
    </source>
</evidence>
<sequence length="174" mass="19518">MAGNIRIYDDEDELDAEEDRREPVDGDPVVNDDEDEEDALYMFSIYTWDGGRGERMNSMLDAEEDEREPVDGDAVSDDKDEEDVGVNLMHLLTCNIRGNNVSRLGALGAGILKMETEPCSSAAKVPPRLMDPKKTRQYMAKVQLRGKTRQNERLQVVNHEGDGGDDFDDPDLPN</sequence>
<feature type="region of interest" description="Disordered" evidence="1">
    <location>
        <begin position="143"/>
        <end position="174"/>
    </location>
</feature>
<evidence type="ECO:0000313" key="2">
    <source>
        <dbReference type="EMBL" id="KAE9457714.1"/>
    </source>
</evidence>
<feature type="region of interest" description="Disordered" evidence="1">
    <location>
        <begin position="1"/>
        <end position="36"/>
    </location>
</feature>
<evidence type="ECO:0000313" key="3">
    <source>
        <dbReference type="Proteomes" id="UP000428333"/>
    </source>
</evidence>
<comment type="caution">
    <text evidence="2">The sequence shown here is derived from an EMBL/GenBank/DDBJ whole genome shotgun (WGS) entry which is preliminary data.</text>
</comment>
<protein>
    <submittedName>
        <fullName evidence="2">Uncharacterized protein</fullName>
    </submittedName>
</protein>
<reference evidence="2 3" key="1">
    <citation type="journal article" date="2019" name="Genome Biol. Evol.">
        <title>The Rhododendron genome and chromosomal organization provide insight into shared whole-genome duplications across the heath family (Ericaceae).</title>
        <authorList>
            <person name="Soza V.L."/>
            <person name="Lindsley D."/>
            <person name="Waalkes A."/>
            <person name="Ramage E."/>
            <person name="Patwardhan R.P."/>
            <person name="Burton J.N."/>
            <person name="Adey A."/>
            <person name="Kumar A."/>
            <person name="Qiu R."/>
            <person name="Shendure J."/>
            <person name="Hall B."/>
        </authorList>
    </citation>
    <scope>NUCLEOTIDE SEQUENCE [LARGE SCALE GENOMIC DNA]</scope>
    <source>
        <strain evidence="2">RSF 1966-606</strain>
    </source>
</reference>
<dbReference type="OrthoDB" id="10523614at2759"/>
<feature type="compositionally biased region" description="Acidic residues" evidence="1">
    <location>
        <begin position="163"/>
        <end position="174"/>
    </location>
</feature>
<keyword evidence="3" id="KW-1185">Reference proteome</keyword>
<feature type="non-terminal residue" evidence="2">
    <location>
        <position position="1"/>
    </location>
</feature>